<dbReference type="AlphaFoldDB" id="A0A922LN18"/>
<reference evidence="3" key="3">
    <citation type="submission" date="2021-06" db="EMBL/GenBank/DDBJ databases">
        <title>Chromosome-level genome assembly for S. haematobium.</title>
        <authorList>
            <person name="Stroehlein A.J."/>
        </authorList>
    </citation>
    <scope>NUCLEOTIDE SEQUENCE</scope>
</reference>
<dbReference type="InterPro" id="IPR000228">
    <property type="entry name" value="RNA3'_term_phos_cyc"/>
</dbReference>
<sequence length="198" mass="21658">MGDLDTSHATLVDGSVLESGGQILRNAVSIAVITKRPIELFNIRAGRQDPGLRWLFLLLVDFVPRSQHAAAVELASRVCCGHLLSCAVGSMEIRLIPGQISPGSYEADAKTAGYVSKTIYKLYVRSVSLMLQAVAPVLAFASNQSELLLRGGTDTLFAPPINYMIEVTYKNTKTKVCQVTSHYFRKMGLVCEVKVVRR</sequence>
<feature type="domain" description="RNA 3'-terminal phosphate cyclase" evidence="2">
    <location>
        <begin position="17"/>
        <end position="178"/>
    </location>
</feature>
<evidence type="ECO:0000256" key="1">
    <source>
        <dbReference type="ARBA" id="ARBA00021428"/>
    </source>
</evidence>
<dbReference type="CTD" id="24595133"/>
<dbReference type="RefSeq" id="XP_051070667.1">
    <property type="nucleotide sequence ID" value="XM_051210652.1"/>
</dbReference>
<dbReference type="Pfam" id="PF01137">
    <property type="entry name" value="RTC"/>
    <property type="match status" value="1"/>
</dbReference>
<dbReference type="Proteomes" id="UP000471633">
    <property type="component" value="Unassembled WGS sequence"/>
</dbReference>
<dbReference type="GeneID" id="24595133"/>
<gene>
    <name evidence="3" type="ORF">MS3_00002974</name>
</gene>
<proteinExistence type="predicted"/>
<dbReference type="PANTHER" id="PTHR11096:SF0">
    <property type="entry name" value="RNA 3'-TERMINAL PHOSPHATE CYCLASE"/>
    <property type="match status" value="1"/>
</dbReference>
<dbReference type="InterPro" id="IPR023797">
    <property type="entry name" value="RNA3'_phos_cyclase_dom"/>
</dbReference>
<keyword evidence="4" id="KW-1185">Reference proteome</keyword>
<accession>A0A922LN18</accession>
<dbReference type="SUPFAM" id="SSF55205">
    <property type="entry name" value="EPT/RTPC-like"/>
    <property type="match status" value="1"/>
</dbReference>
<evidence type="ECO:0000313" key="4">
    <source>
        <dbReference type="Proteomes" id="UP000471633"/>
    </source>
</evidence>
<reference evidence="3" key="2">
    <citation type="journal article" date="2019" name="Gigascience">
        <title>High-quality Schistosoma haematobium genome achieved by single-molecule and long-range sequencing.</title>
        <authorList>
            <person name="Stroehlein A.J."/>
            <person name="Korhonen P.K."/>
            <person name="Chong T.M."/>
            <person name="Lim Y.L."/>
            <person name="Chan K.G."/>
            <person name="Webster B."/>
            <person name="Rollinson D."/>
            <person name="Brindley P.J."/>
            <person name="Gasser R.B."/>
            <person name="Young N.D."/>
        </authorList>
    </citation>
    <scope>NUCLEOTIDE SEQUENCE</scope>
</reference>
<reference evidence="3" key="4">
    <citation type="journal article" date="2022" name="PLoS Pathog.">
        <title>Chromosome-level genome of Schistosoma haematobium underpins genome-wide explorations of molecular variation.</title>
        <authorList>
            <person name="Stroehlein A.J."/>
            <person name="Korhonen P.K."/>
            <person name="Lee V.V."/>
            <person name="Ralph S.A."/>
            <person name="Mentink-Kane M."/>
            <person name="You H."/>
            <person name="McManus D.P."/>
            <person name="Tchuente L.T."/>
            <person name="Stothard J.R."/>
            <person name="Kaur P."/>
            <person name="Dudchenko O."/>
            <person name="Aiden E.L."/>
            <person name="Yang B."/>
            <person name="Yang H."/>
            <person name="Emery A.M."/>
            <person name="Webster B.L."/>
            <person name="Brindley P.J."/>
            <person name="Rollinson D."/>
            <person name="Chang B.C.H."/>
            <person name="Gasser R.B."/>
            <person name="Young N.D."/>
        </authorList>
    </citation>
    <scope>NUCLEOTIDE SEQUENCE</scope>
</reference>
<name>A0A922LN18_SCHHA</name>
<dbReference type="GO" id="GO:0005634">
    <property type="term" value="C:nucleus"/>
    <property type="evidence" value="ECO:0007669"/>
    <property type="project" value="TreeGrafter"/>
</dbReference>
<comment type="caution">
    <text evidence="3">The sequence shown here is derived from an EMBL/GenBank/DDBJ whole genome shotgun (WGS) entry which is preliminary data.</text>
</comment>
<dbReference type="KEGG" id="shx:MS3_00002974"/>
<dbReference type="GO" id="GO:0006396">
    <property type="term" value="P:RNA processing"/>
    <property type="evidence" value="ECO:0007669"/>
    <property type="project" value="InterPro"/>
</dbReference>
<reference evidence="3" key="1">
    <citation type="journal article" date="2012" name="Nat. Genet.">
        <title>Whole-genome sequence of Schistosoma haematobium.</title>
        <authorList>
            <person name="Young N.D."/>
            <person name="Jex A.R."/>
            <person name="Li B."/>
            <person name="Liu S."/>
            <person name="Yang L."/>
            <person name="Xiong Z."/>
            <person name="Li Y."/>
            <person name="Cantacessi C."/>
            <person name="Hall R.S."/>
            <person name="Xu X."/>
            <person name="Chen F."/>
            <person name="Wu X."/>
            <person name="Zerlotini A."/>
            <person name="Oliveira G."/>
            <person name="Hofmann A."/>
            <person name="Zhang G."/>
            <person name="Fang X."/>
            <person name="Kang Y."/>
            <person name="Campbell B.E."/>
            <person name="Loukas A."/>
            <person name="Ranganathan S."/>
            <person name="Rollinson D."/>
            <person name="Rinaldi G."/>
            <person name="Brindley P.J."/>
            <person name="Yang H."/>
            <person name="Wang J."/>
            <person name="Wang J."/>
            <person name="Gasser R.B."/>
        </authorList>
    </citation>
    <scope>NUCLEOTIDE SEQUENCE</scope>
</reference>
<evidence type="ECO:0000259" key="2">
    <source>
        <dbReference type="Pfam" id="PF01137"/>
    </source>
</evidence>
<dbReference type="EMBL" id="AMPZ03000002">
    <property type="protein sequence ID" value="KAH9590199.1"/>
    <property type="molecule type" value="Genomic_DNA"/>
</dbReference>
<dbReference type="GO" id="GO:0003963">
    <property type="term" value="F:RNA-3'-phosphate cyclase activity"/>
    <property type="evidence" value="ECO:0007669"/>
    <property type="project" value="TreeGrafter"/>
</dbReference>
<dbReference type="InterPro" id="IPR013792">
    <property type="entry name" value="RNA3'P_cycl/enolpyr_Trfase_a/b"/>
</dbReference>
<organism evidence="3 4">
    <name type="scientific">Schistosoma haematobium</name>
    <name type="common">Blood fluke</name>
    <dbReference type="NCBI Taxonomy" id="6185"/>
    <lineage>
        <taxon>Eukaryota</taxon>
        <taxon>Metazoa</taxon>
        <taxon>Spiralia</taxon>
        <taxon>Lophotrochozoa</taxon>
        <taxon>Platyhelminthes</taxon>
        <taxon>Trematoda</taxon>
        <taxon>Digenea</taxon>
        <taxon>Strigeidida</taxon>
        <taxon>Schistosomatoidea</taxon>
        <taxon>Schistosomatidae</taxon>
        <taxon>Schistosoma</taxon>
    </lineage>
</organism>
<dbReference type="InterPro" id="IPR037136">
    <property type="entry name" value="RNA3'_phos_cyclase_dom_sf"/>
</dbReference>
<evidence type="ECO:0000313" key="3">
    <source>
        <dbReference type="EMBL" id="KAH9590199.1"/>
    </source>
</evidence>
<dbReference type="PANTHER" id="PTHR11096">
    <property type="entry name" value="RNA 3' TERMINAL PHOSPHATE CYCLASE"/>
    <property type="match status" value="1"/>
</dbReference>
<protein>
    <recommendedName>
        <fullName evidence="1">RNA 3'-terminal phosphate cyclase</fullName>
    </recommendedName>
</protein>
<dbReference type="Gene3D" id="3.65.10.20">
    <property type="entry name" value="RNA 3'-terminal phosphate cyclase domain"/>
    <property type="match status" value="1"/>
</dbReference>